<dbReference type="Gene3D" id="3.30.470.20">
    <property type="entry name" value="ATP-grasp fold, B domain"/>
    <property type="match status" value="1"/>
</dbReference>
<evidence type="ECO:0000256" key="1">
    <source>
        <dbReference type="ARBA" id="ARBA00010871"/>
    </source>
</evidence>
<protein>
    <submittedName>
        <fullName evidence="6">D-alanine--D-alanine ligase</fullName>
    </submittedName>
</protein>
<dbReference type="InterPro" id="IPR011761">
    <property type="entry name" value="ATP-grasp"/>
</dbReference>
<dbReference type="PANTHER" id="PTHR23132:SF23">
    <property type="entry name" value="D-ALANINE--D-ALANINE LIGASE B"/>
    <property type="match status" value="1"/>
</dbReference>
<dbReference type="InterPro" id="IPR011095">
    <property type="entry name" value="Dala_Dala_lig_C"/>
</dbReference>
<evidence type="ECO:0000256" key="2">
    <source>
        <dbReference type="ARBA" id="ARBA00022598"/>
    </source>
</evidence>
<dbReference type="SUPFAM" id="SSF56059">
    <property type="entry name" value="Glutathione synthetase ATP-binding domain-like"/>
    <property type="match status" value="1"/>
</dbReference>
<keyword evidence="4" id="KW-0067">ATP-binding</keyword>
<dbReference type="GO" id="GO:0005524">
    <property type="term" value="F:ATP binding"/>
    <property type="evidence" value="ECO:0007669"/>
    <property type="project" value="UniProtKB-UniRule"/>
</dbReference>
<dbReference type="Gene3D" id="3.30.1490.20">
    <property type="entry name" value="ATP-grasp fold, A domain"/>
    <property type="match status" value="1"/>
</dbReference>
<dbReference type="Pfam" id="PF01820">
    <property type="entry name" value="Dala_Dala_lig_N"/>
    <property type="match status" value="1"/>
</dbReference>
<dbReference type="Proteomes" id="UP000293162">
    <property type="component" value="Unassembled WGS sequence"/>
</dbReference>
<dbReference type="Pfam" id="PF07478">
    <property type="entry name" value="Dala_Dala_lig_C"/>
    <property type="match status" value="2"/>
</dbReference>
<evidence type="ECO:0000256" key="3">
    <source>
        <dbReference type="ARBA" id="ARBA00023316"/>
    </source>
</evidence>
<proteinExistence type="inferred from homology"/>
<name>A0A4Q5LTH4_9BACT</name>
<dbReference type="InterPro" id="IPR016185">
    <property type="entry name" value="PreATP-grasp_dom_sf"/>
</dbReference>
<dbReference type="GO" id="GO:0071555">
    <property type="term" value="P:cell wall organization"/>
    <property type="evidence" value="ECO:0007669"/>
    <property type="project" value="UniProtKB-KW"/>
</dbReference>
<evidence type="ECO:0000313" key="6">
    <source>
        <dbReference type="EMBL" id="RYU92749.1"/>
    </source>
</evidence>
<evidence type="ECO:0000259" key="5">
    <source>
        <dbReference type="PROSITE" id="PS50975"/>
    </source>
</evidence>
<dbReference type="InterPro" id="IPR011127">
    <property type="entry name" value="Dala_Dala_lig_N"/>
</dbReference>
<dbReference type="GO" id="GO:0046872">
    <property type="term" value="F:metal ion binding"/>
    <property type="evidence" value="ECO:0007669"/>
    <property type="project" value="InterPro"/>
</dbReference>
<accession>A0A4Q5LTH4</accession>
<comment type="similarity">
    <text evidence="1">Belongs to the D-alanine--D-alanine ligase family.</text>
</comment>
<dbReference type="Gene3D" id="3.40.50.20">
    <property type="match status" value="1"/>
</dbReference>
<keyword evidence="2 6" id="KW-0436">Ligase</keyword>
<dbReference type="RefSeq" id="WP_130024081.1">
    <property type="nucleotide sequence ID" value="NZ_SEWF01000074.1"/>
</dbReference>
<dbReference type="EMBL" id="SEWF01000074">
    <property type="protein sequence ID" value="RYU92749.1"/>
    <property type="molecule type" value="Genomic_DNA"/>
</dbReference>
<reference evidence="6 7" key="1">
    <citation type="submission" date="2019-02" db="EMBL/GenBank/DDBJ databases">
        <title>Bacterial novel species Emticicia sp. 17J42-9 isolated from soil.</title>
        <authorList>
            <person name="Jung H.-Y."/>
        </authorList>
    </citation>
    <scope>NUCLEOTIDE SEQUENCE [LARGE SCALE GENOMIC DNA]</scope>
    <source>
        <strain evidence="6 7">17J42-9</strain>
    </source>
</reference>
<gene>
    <name evidence="6" type="ORF">EWM59_25600</name>
</gene>
<dbReference type="InterPro" id="IPR013815">
    <property type="entry name" value="ATP_grasp_subdomain_1"/>
</dbReference>
<dbReference type="GO" id="GO:0008716">
    <property type="term" value="F:D-alanine-D-alanine ligase activity"/>
    <property type="evidence" value="ECO:0007669"/>
    <property type="project" value="InterPro"/>
</dbReference>
<evidence type="ECO:0000313" key="7">
    <source>
        <dbReference type="Proteomes" id="UP000293162"/>
    </source>
</evidence>
<keyword evidence="3" id="KW-0961">Cell wall biogenesis/degradation</keyword>
<keyword evidence="7" id="KW-1185">Reference proteome</keyword>
<dbReference type="PANTHER" id="PTHR23132">
    <property type="entry name" value="D-ALANINE--D-ALANINE LIGASE"/>
    <property type="match status" value="1"/>
</dbReference>
<dbReference type="AlphaFoldDB" id="A0A4Q5LTH4"/>
<organism evidence="6 7">
    <name type="scientific">Emticicia agri</name>
    <dbReference type="NCBI Taxonomy" id="2492393"/>
    <lineage>
        <taxon>Bacteria</taxon>
        <taxon>Pseudomonadati</taxon>
        <taxon>Bacteroidota</taxon>
        <taxon>Cytophagia</taxon>
        <taxon>Cytophagales</taxon>
        <taxon>Leadbetterellaceae</taxon>
        <taxon>Emticicia</taxon>
    </lineage>
</organism>
<keyword evidence="4" id="KW-0547">Nucleotide-binding</keyword>
<dbReference type="PROSITE" id="PS50975">
    <property type="entry name" value="ATP_GRASP"/>
    <property type="match status" value="1"/>
</dbReference>
<comment type="caution">
    <text evidence="6">The sequence shown here is derived from an EMBL/GenBank/DDBJ whole genome shotgun (WGS) entry which is preliminary data.</text>
</comment>
<sequence length="589" mass="66728">MGNKIRVGIFFGGQAREREISYLGGKTAFEHIDKALFEPVPIFVDSLGHFIQINPELLYEESIRDFFPSKNLNRGFRVYIESLGELNETQLYKLIYKVGKQVQPADFPQIIDFAFTIMHGPQAEDGSVQGLLEWYGIPYMGPGLMGSAVGIDKPMQNKLISLVTGQKKKSVTFTREEWAVADRSKQFTDLINTIGFPFVVKAPHQGSSIGVAIVRKRSLEEFTRAVNQCFFEVTFKKSEWEKMTERQKRHMMEKTSNLDEGIGFPVMVNGKILAHPADLMEELDAVLFTSESVTVISAHAEDYVMIEEFVVGQEFSCGVIQQDDGKAIALPPTEIYGEIQTFDFKSKYKSNVTKKRIPIDTSLENLHKIHESLLKTFNTLGFCVVTRIDGFLTPDSRVLLHDPNTIPGMSPSSLIFKQMAEIGLTVTQSITYFIRQSIRERIRSGKNTVNFRQLLERLDDMITERVNTPRKKVAVVFGESDEQYKIAQKKMGEYSSSPIYEPVPVCAARNGQMYKIPVNLMFKADIQDFGQSIGKSKHPFIIEIIEKAKSITRKYAGSFDTQMKKLSEAELAESVHFIFQCDSETLIEL</sequence>
<dbReference type="SUPFAM" id="SSF52440">
    <property type="entry name" value="PreATP-grasp domain"/>
    <property type="match status" value="1"/>
</dbReference>
<evidence type="ECO:0000256" key="4">
    <source>
        <dbReference type="PROSITE-ProRule" id="PRU00409"/>
    </source>
</evidence>
<dbReference type="OrthoDB" id="9813261at2"/>
<feature type="domain" description="ATP-grasp" evidence="5">
    <location>
        <begin position="227"/>
        <end position="435"/>
    </location>
</feature>